<dbReference type="RefSeq" id="WP_407698160.1">
    <property type="nucleotide sequence ID" value="NZ_JBEPDZ010000064.1"/>
</dbReference>
<accession>A0A646KH16</accession>
<dbReference type="InterPro" id="IPR051081">
    <property type="entry name" value="HTH_MetalResp_TranReg"/>
</dbReference>
<evidence type="ECO:0000313" key="6">
    <source>
        <dbReference type="EMBL" id="MQT01513.1"/>
    </source>
</evidence>
<evidence type="ECO:0000259" key="5">
    <source>
        <dbReference type="PROSITE" id="PS50987"/>
    </source>
</evidence>
<feature type="compositionally biased region" description="Low complexity" evidence="4">
    <location>
        <begin position="132"/>
        <end position="143"/>
    </location>
</feature>
<keyword evidence="1" id="KW-0805">Transcription regulation</keyword>
<sequence>MSEETRPGHPDPGEDRGEEAVSEVLSALADPTRRRILDALAAHGRASATVLAAELPVSRQAIVKHLAVLSRAGLVTARREGREARYTVLTERLGVTARWMDRTASDWDARLAAIKQLAERPATEQGADTDSDTGGSSNDTGSDTGTGPG</sequence>
<dbReference type="NCBIfam" id="NF033788">
    <property type="entry name" value="HTH_metalloreg"/>
    <property type="match status" value="1"/>
</dbReference>
<dbReference type="Gene3D" id="1.10.10.10">
    <property type="entry name" value="Winged helix-like DNA-binding domain superfamily/Winged helix DNA-binding domain"/>
    <property type="match status" value="1"/>
</dbReference>
<keyword evidence="2" id="KW-0238">DNA-binding</keyword>
<dbReference type="InterPro" id="IPR036388">
    <property type="entry name" value="WH-like_DNA-bd_sf"/>
</dbReference>
<dbReference type="InterPro" id="IPR011991">
    <property type="entry name" value="ArsR-like_HTH"/>
</dbReference>
<dbReference type="InterPro" id="IPR036390">
    <property type="entry name" value="WH_DNA-bd_sf"/>
</dbReference>
<dbReference type="PRINTS" id="PR00778">
    <property type="entry name" value="HTHARSR"/>
</dbReference>
<dbReference type="PROSITE" id="PS50987">
    <property type="entry name" value="HTH_ARSR_2"/>
    <property type="match status" value="1"/>
</dbReference>
<feature type="domain" description="HTH arsR-type" evidence="5">
    <location>
        <begin position="13"/>
        <end position="108"/>
    </location>
</feature>
<dbReference type="PANTHER" id="PTHR33154">
    <property type="entry name" value="TRANSCRIPTIONAL REGULATOR, ARSR FAMILY"/>
    <property type="match status" value="1"/>
</dbReference>
<reference evidence="6 7" key="1">
    <citation type="submission" date="2019-05" db="EMBL/GenBank/DDBJ databases">
        <title>Comparative genomics and metabolomics analyses of clavulanic acid producing Streptomyces species provides insight into specialized metabolism and evolution of beta-lactam biosynthetic gene clusters.</title>
        <authorList>
            <person name="Moore M.A."/>
            <person name="Cruz-Morales P."/>
            <person name="Barona Gomez F."/>
            <person name="Kapil T."/>
        </authorList>
    </citation>
    <scope>NUCLEOTIDE SEQUENCE [LARGE SCALE GENOMIC DNA]</scope>
    <source>
        <strain evidence="6 7">NRRL 5741</strain>
    </source>
</reference>
<comment type="caution">
    <text evidence="6">The sequence shown here is derived from an EMBL/GenBank/DDBJ whole genome shotgun (WGS) entry which is preliminary data.</text>
</comment>
<evidence type="ECO:0000313" key="7">
    <source>
        <dbReference type="Proteomes" id="UP000419138"/>
    </source>
</evidence>
<keyword evidence="7" id="KW-1185">Reference proteome</keyword>
<gene>
    <name evidence="6" type="ORF">FF041_15250</name>
</gene>
<feature type="compositionally biased region" description="Basic and acidic residues" evidence="4">
    <location>
        <begin position="1"/>
        <end position="19"/>
    </location>
</feature>
<feature type="region of interest" description="Disordered" evidence="4">
    <location>
        <begin position="118"/>
        <end position="149"/>
    </location>
</feature>
<proteinExistence type="predicted"/>
<dbReference type="GO" id="GO:0003677">
    <property type="term" value="F:DNA binding"/>
    <property type="evidence" value="ECO:0007669"/>
    <property type="project" value="UniProtKB-KW"/>
</dbReference>
<keyword evidence="3" id="KW-0804">Transcription</keyword>
<evidence type="ECO:0000256" key="2">
    <source>
        <dbReference type="ARBA" id="ARBA00023125"/>
    </source>
</evidence>
<feature type="region of interest" description="Disordered" evidence="4">
    <location>
        <begin position="1"/>
        <end position="21"/>
    </location>
</feature>
<dbReference type="SMART" id="SM00418">
    <property type="entry name" value="HTH_ARSR"/>
    <property type="match status" value="1"/>
</dbReference>
<evidence type="ECO:0000256" key="1">
    <source>
        <dbReference type="ARBA" id="ARBA00023015"/>
    </source>
</evidence>
<dbReference type="PANTHER" id="PTHR33154:SF33">
    <property type="entry name" value="TRANSCRIPTIONAL REPRESSOR SDPR"/>
    <property type="match status" value="1"/>
</dbReference>
<dbReference type="GO" id="GO:0003700">
    <property type="term" value="F:DNA-binding transcription factor activity"/>
    <property type="evidence" value="ECO:0007669"/>
    <property type="project" value="InterPro"/>
</dbReference>
<name>A0A646KH16_STRJU</name>
<evidence type="ECO:0000256" key="3">
    <source>
        <dbReference type="ARBA" id="ARBA00023163"/>
    </source>
</evidence>
<organism evidence="6 7">
    <name type="scientific">Streptomyces jumonjinensis</name>
    <dbReference type="NCBI Taxonomy" id="1945"/>
    <lineage>
        <taxon>Bacteria</taxon>
        <taxon>Bacillati</taxon>
        <taxon>Actinomycetota</taxon>
        <taxon>Actinomycetes</taxon>
        <taxon>Kitasatosporales</taxon>
        <taxon>Streptomycetaceae</taxon>
        <taxon>Streptomyces</taxon>
    </lineage>
</organism>
<dbReference type="Pfam" id="PF12840">
    <property type="entry name" value="HTH_20"/>
    <property type="match status" value="1"/>
</dbReference>
<dbReference type="InterPro" id="IPR001845">
    <property type="entry name" value="HTH_ArsR_DNA-bd_dom"/>
</dbReference>
<dbReference type="AlphaFoldDB" id="A0A646KH16"/>
<evidence type="ECO:0000256" key="4">
    <source>
        <dbReference type="SAM" id="MobiDB-lite"/>
    </source>
</evidence>
<dbReference type="EMBL" id="VCLA01000128">
    <property type="protein sequence ID" value="MQT01513.1"/>
    <property type="molecule type" value="Genomic_DNA"/>
</dbReference>
<dbReference type="Proteomes" id="UP000419138">
    <property type="component" value="Unassembled WGS sequence"/>
</dbReference>
<protein>
    <submittedName>
        <fullName evidence="6">Helix-turn-helix transcriptional regulator</fullName>
    </submittedName>
</protein>
<dbReference type="CDD" id="cd00090">
    <property type="entry name" value="HTH_ARSR"/>
    <property type="match status" value="1"/>
</dbReference>
<dbReference type="SUPFAM" id="SSF46785">
    <property type="entry name" value="Winged helix' DNA-binding domain"/>
    <property type="match status" value="1"/>
</dbReference>